<keyword evidence="4" id="KW-1185">Reference proteome</keyword>
<dbReference type="RefSeq" id="WP_076532097.1">
    <property type="nucleotide sequence ID" value="NZ_FOAC01000001.1"/>
</dbReference>
<evidence type="ECO:0000313" key="3">
    <source>
        <dbReference type="EMBL" id="SIS03720.1"/>
    </source>
</evidence>
<evidence type="ECO:0000256" key="1">
    <source>
        <dbReference type="ARBA" id="ARBA00008791"/>
    </source>
</evidence>
<dbReference type="SUPFAM" id="SSF52402">
    <property type="entry name" value="Adenine nucleotide alpha hydrolases-like"/>
    <property type="match status" value="2"/>
</dbReference>
<feature type="domain" description="UspA" evidence="2">
    <location>
        <begin position="147"/>
        <end position="287"/>
    </location>
</feature>
<proteinExistence type="inferred from homology"/>
<dbReference type="InterPro" id="IPR006015">
    <property type="entry name" value="Universal_stress_UspA"/>
</dbReference>
<protein>
    <submittedName>
        <fullName evidence="3">Nucleotide-binding universal stress protein, UspA family</fullName>
    </submittedName>
</protein>
<evidence type="ECO:0000313" key="4">
    <source>
        <dbReference type="Proteomes" id="UP000186019"/>
    </source>
</evidence>
<dbReference type="PANTHER" id="PTHR46268:SF6">
    <property type="entry name" value="UNIVERSAL STRESS PROTEIN UP12"/>
    <property type="match status" value="1"/>
</dbReference>
<dbReference type="STRING" id="573024.SAMN05216208_0772"/>
<organism evidence="3 4">
    <name type="scientific">Roseovarius nanhaiticus</name>
    <dbReference type="NCBI Taxonomy" id="573024"/>
    <lineage>
        <taxon>Bacteria</taxon>
        <taxon>Pseudomonadati</taxon>
        <taxon>Pseudomonadota</taxon>
        <taxon>Alphaproteobacteria</taxon>
        <taxon>Rhodobacterales</taxon>
        <taxon>Roseobacteraceae</taxon>
        <taxon>Roseovarius</taxon>
    </lineage>
</organism>
<comment type="similarity">
    <text evidence="1">Belongs to the universal stress protein A family.</text>
</comment>
<dbReference type="CDD" id="cd00293">
    <property type="entry name" value="USP-like"/>
    <property type="match status" value="2"/>
</dbReference>
<dbReference type="EMBL" id="FTNV01000001">
    <property type="protein sequence ID" value="SIS03720.1"/>
    <property type="molecule type" value="Genomic_DNA"/>
</dbReference>
<accession>A0A1N7FTS1</accession>
<name>A0A1N7FTS1_9RHOB</name>
<evidence type="ECO:0000259" key="2">
    <source>
        <dbReference type="Pfam" id="PF00582"/>
    </source>
</evidence>
<dbReference type="PANTHER" id="PTHR46268">
    <property type="entry name" value="STRESS RESPONSE PROTEIN NHAX"/>
    <property type="match status" value="1"/>
</dbReference>
<gene>
    <name evidence="3" type="ORF">SAMN05421666_1364</name>
</gene>
<dbReference type="Pfam" id="PF00582">
    <property type="entry name" value="Usp"/>
    <property type="match status" value="2"/>
</dbReference>
<dbReference type="Gene3D" id="3.40.50.620">
    <property type="entry name" value="HUPs"/>
    <property type="match status" value="2"/>
</dbReference>
<dbReference type="PRINTS" id="PR01438">
    <property type="entry name" value="UNVRSLSTRESS"/>
</dbReference>
<sequence>MTEKLILAPIGDFPQDDAVLARALELCAASGARLIAVHFVDLPAGAGDIASVGSQMGQAALAARDKIGAALSRLQVDPGQVEMRVEAGSPSLGLIDICDALRPGLVVMRAHQKVSIADKLLGSTTDRLIASGCHPVLVVKREADDAYGKVIVATNGHDDVERSLRCARSLLPSASLTLAEAVQIPPPLEGAMLRSGTDQAELASYRQALARDAQQRLRDIAAAFAPDVKTKILRGASATAFARAARLVKADLIVVGPGRNGLIRRAFIGSVTRRLLRDAPCDVLVCPPAAPCP</sequence>
<dbReference type="AlphaFoldDB" id="A0A1N7FTS1"/>
<dbReference type="InterPro" id="IPR006016">
    <property type="entry name" value="UspA"/>
</dbReference>
<dbReference type="Proteomes" id="UP000186019">
    <property type="component" value="Unassembled WGS sequence"/>
</dbReference>
<reference evidence="3 4" key="1">
    <citation type="submission" date="2017-01" db="EMBL/GenBank/DDBJ databases">
        <authorList>
            <person name="Mah S.A."/>
            <person name="Swanson W.J."/>
            <person name="Moy G.W."/>
            <person name="Vacquier V.D."/>
        </authorList>
    </citation>
    <scope>NUCLEOTIDE SEQUENCE [LARGE SCALE GENOMIC DNA]</scope>
    <source>
        <strain evidence="3 4">DSM 29590</strain>
    </source>
</reference>
<feature type="domain" description="UspA" evidence="2">
    <location>
        <begin position="6"/>
        <end position="140"/>
    </location>
</feature>
<dbReference type="InterPro" id="IPR014729">
    <property type="entry name" value="Rossmann-like_a/b/a_fold"/>
</dbReference>